<dbReference type="Gene3D" id="2.40.128.110">
    <property type="entry name" value="Lipid/polyisoprenoid-binding, YceI-like"/>
    <property type="match status" value="1"/>
</dbReference>
<dbReference type="Proteomes" id="UP001529085">
    <property type="component" value="Unassembled WGS sequence"/>
</dbReference>
<sequence>MIKVVSFTILFFFTLIGNIPLKANEETSETTVSFSSDSYLKINGKTNVSKFNCSFNIQAFSNEIKIGYKELENSIQFNSATIQLPNIEFHCGGKAINKDFRKLLRTDEYPKITLSLKEISKQNEISEFINATLSITICNISKDYKIPVKIIKGNEIYVQGLLPIDITDFNLEAPKKMLGMVKVSPEIEIEFALKINEV</sequence>
<name>A0ABT6G2P4_9FLAO</name>
<dbReference type="EMBL" id="JARSBN010000005">
    <property type="protein sequence ID" value="MDG4716268.1"/>
    <property type="molecule type" value="Genomic_DNA"/>
</dbReference>
<gene>
    <name evidence="2" type="ORF">P7122_10310</name>
</gene>
<proteinExistence type="predicted"/>
<dbReference type="Pfam" id="PF04264">
    <property type="entry name" value="YceI"/>
    <property type="match status" value="1"/>
</dbReference>
<protein>
    <submittedName>
        <fullName evidence="2">YceI family protein</fullName>
    </submittedName>
</protein>
<organism evidence="2 3">
    <name type="scientific">Winogradskyella marincola</name>
    <dbReference type="NCBI Taxonomy" id="3037795"/>
    <lineage>
        <taxon>Bacteria</taxon>
        <taxon>Pseudomonadati</taxon>
        <taxon>Bacteroidota</taxon>
        <taxon>Flavobacteriia</taxon>
        <taxon>Flavobacteriales</taxon>
        <taxon>Flavobacteriaceae</taxon>
        <taxon>Winogradskyella</taxon>
    </lineage>
</organism>
<evidence type="ECO:0000259" key="1">
    <source>
        <dbReference type="Pfam" id="PF04264"/>
    </source>
</evidence>
<dbReference type="InterPro" id="IPR036761">
    <property type="entry name" value="TTHA0802/YceI-like_sf"/>
</dbReference>
<comment type="caution">
    <text evidence="2">The sequence shown here is derived from an EMBL/GenBank/DDBJ whole genome shotgun (WGS) entry which is preliminary data.</text>
</comment>
<keyword evidence="3" id="KW-1185">Reference proteome</keyword>
<dbReference type="SUPFAM" id="SSF101874">
    <property type="entry name" value="YceI-like"/>
    <property type="match status" value="1"/>
</dbReference>
<feature type="domain" description="Lipid/polyisoprenoid-binding YceI-like" evidence="1">
    <location>
        <begin position="28"/>
        <end position="194"/>
    </location>
</feature>
<evidence type="ECO:0000313" key="3">
    <source>
        <dbReference type="Proteomes" id="UP001529085"/>
    </source>
</evidence>
<reference evidence="2 3" key="1">
    <citation type="submission" date="2023-03" db="EMBL/GenBank/DDBJ databases">
        <title>Strain YYF002 represents a novel species in the genus Winogradskyella isolated from seawater.</title>
        <authorList>
            <person name="Fu Z.-Y."/>
        </authorList>
    </citation>
    <scope>NUCLEOTIDE SEQUENCE [LARGE SCALE GENOMIC DNA]</scope>
    <source>
        <strain evidence="2 3">YYF002</strain>
    </source>
</reference>
<dbReference type="InterPro" id="IPR007372">
    <property type="entry name" value="Lipid/polyisoprenoid-bd_YceI"/>
</dbReference>
<accession>A0ABT6G2P4</accession>
<evidence type="ECO:0000313" key="2">
    <source>
        <dbReference type="EMBL" id="MDG4716268.1"/>
    </source>
</evidence>
<dbReference type="RefSeq" id="WP_278005717.1">
    <property type="nucleotide sequence ID" value="NZ_JARSBN010000005.1"/>
</dbReference>